<gene>
    <name evidence="1" type="ORF">Blue_187</name>
</gene>
<evidence type="ECO:0000313" key="2">
    <source>
        <dbReference type="Proteomes" id="UP000201785"/>
    </source>
</evidence>
<proteinExistence type="predicted"/>
<keyword evidence="2" id="KW-1185">Reference proteome</keyword>
<organism evidence="1 2">
    <name type="scientific">Bacillus phage Deep Blue</name>
    <dbReference type="NCBI Taxonomy" id="1792245"/>
    <lineage>
        <taxon>Viruses</taxon>
        <taxon>Duplodnaviria</taxon>
        <taxon>Heunggongvirae</taxon>
        <taxon>Uroviricota</taxon>
        <taxon>Caudoviricetes</taxon>
        <taxon>Herelleviridae</taxon>
        <taxon>Bastillevirinae</taxon>
        <taxon>Caeruleovirus</taxon>
        <taxon>Caeruleovirus deepblue</taxon>
    </lineage>
</organism>
<dbReference type="EMBL" id="KU577463">
    <property type="protein sequence ID" value="AMO26010.1"/>
    <property type="molecule type" value="Genomic_DNA"/>
</dbReference>
<protein>
    <submittedName>
        <fullName evidence="1">Uncharacterized protein</fullName>
    </submittedName>
</protein>
<dbReference type="Proteomes" id="UP000201785">
    <property type="component" value="Segment"/>
</dbReference>
<name>A0A140HLZ8_9CAUD</name>
<sequence>MPTVRATGQITVSDLNDARQLILYLNANYKTQIYDPNTQVYNPHLPTTNLVITPELYIAGVGNNMLPSATIKSLFWYEGTQTTVPLAETAGGTTPSGLSYTLPTGALASTAKPLTIKSNLASMNSQSFTCVITYTDPDLNMDTVIRANVEMVKITNGQIGTNVTTAILSNDSQNIPTDSSGGGAIYAGSGTDIHVYDGSTELQHDGVGTANGKYKVTAVGSQITPGAITTSGLYAVAAVASNIQADTASITFTVTGKTLTGTPFTLTKLQTFNKAKMGAAPTAYWLVPSTVAIQKNVGGTLTPANVSINMMSQTGAGTPGFYGGKLIIAEQDAGGTWADKYTSGSNEPGAKSWTPTANTIKAIRVRMYPAGSTPNGTVNNIDEQQIVVVSDGATGVDSYYLNVWAPGGDSIRNSGGNLTLQADMYKGSGSIVPTSFQWYIQDSSATVGGGGDADGGAGWRRINNVANPTTAPTLASTVNAASQLTATTYFVKYTWCGLSGETIGSSEASVAVTVGKDLKVTIPAFGANVTAAKVYIGTATGVLFYAGDITTSAGSLTVLKFDNTAEAIPTTTTATITSTTASITVRNWSITGVKGYKCVVVVPGTSTKYSGIAVLRDFQDPLVLNIIGTNVFKNGQGTITLTGQLLQAGLTVSTAGFTFNWGLYNTNGILIKNYPTVLGDTITLDSTDVNGSANLVADASK</sequence>
<accession>A0A140HLZ8</accession>
<reference evidence="1 2" key="1">
    <citation type="journal article" date="2016" name="Genome Announc.">
        <title>Complete Genome Sequence of Bacteriophage Deep-Blue Infecting Emetic Bacillus cereus.</title>
        <authorList>
            <person name="Hock L."/>
            <person name="Gillis A."/>
            <person name="Mahillon J."/>
        </authorList>
    </citation>
    <scope>NUCLEOTIDE SEQUENCE [LARGE SCALE GENOMIC DNA]</scope>
</reference>
<evidence type="ECO:0000313" key="1">
    <source>
        <dbReference type="EMBL" id="AMO26010.1"/>
    </source>
</evidence>
<dbReference type="RefSeq" id="YP_009285499.1">
    <property type="nucleotide sequence ID" value="NC_031056.1"/>
</dbReference>
<dbReference type="GeneID" id="29081966"/>
<dbReference type="KEGG" id="vg:29081966"/>
<dbReference type="OrthoDB" id="1121at10239"/>